<accession>A0ABM1P9X1</accession>
<reference evidence="7" key="2">
    <citation type="journal article" date="2016" name="G3 (Bethesda)">
        <title>Genome Evolution in Three Species of Cactophilic Drosophila.</title>
        <authorList>
            <person name="Sanchez-Flores A."/>
            <person name="Penazola F."/>
            <person name="Carpinteyro-Ponce J."/>
            <person name="Nazario-Yepiz N."/>
            <person name="Abreu-Goodger C."/>
            <person name="Machado C.A."/>
            <person name="Markow T.A."/>
        </authorList>
    </citation>
    <scope>NUCLEOTIDE SEQUENCE [LARGE SCALE GENOMIC DNA]</scope>
</reference>
<comment type="catalytic activity">
    <reaction evidence="1">
        <text>N-terminal L-glutaminyl-[peptide] = N-terminal 5-oxo-L-prolyl-[peptide] + NH4(+)</text>
        <dbReference type="Rhea" id="RHEA:23652"/>
        <dbReference type="Rhea" id="RHEA-COMP:11736"/>
        <dbReference type="Rhea" id="RHEA-COMP:11846"/>
        <dbReference type="ChEBI" id="CHEBI:28938"/>
        <dbReference type="ChEBI" id="CHEBI:64722"/>
        <dbReference type="ChEBI" id="CHEBI:87215"/>
        <dbReference type="EC" id="2.3.2.5"/>
    </reaction>
</comment>
<gene>
    <name evidence="8" type="primary">LOC108614406</name>
</gene>
<dbReference type="Gene3D" id="3.40.630.10">
    <property type="entry name" value="Zn peptidases"/>
    <property type="match status" value="1"/>
</dbReference>
<sequence>MDSPGHEEVASFLFDELGSLGFIAFRDQFFDQRTFTNILGIMNIDAPSFLLLTCHYDSKFLKNSPDYVGATDGAVSCAILLHMAKVLHEYLREQFPNKEDIGLMLVFFDGHESMLEDVKEDLNSLNGSRHFAAIETMPLRSIELIISLNLIGAPDHIFLSHFSNTYILHERLADIEAELRKAGQLTECHKLFHKIKDHDSDIEDDHYPFISEGVTAMHIVPHTYPEYWHTEKDNLANLYWPAIRNMNLIFPQFVYEYLENHIEFLSRIGKYG</sequence>
<evidence type="ECO:0000256" key="3">
    <source>
        <dbReference type="ARBA" id="ARBA00012012"/>
    </source>
</evidence>
<dbReference type="SUPFAM" id="SSF53187">
    <property type="entry name" value="Zn-dependent exopeptidases"/>
    <property type="match status" value="1"/>
</dbReference>
<proteinExistence type="inferred from homology"/>
<dbReference type="InterPro" id="IPR007484">
    <property type="entry name" value="Peptidase_M28"/>
</dbReference>
<dbReference type="PANTHER" id="PTHR12283">
    <property type="entry name" value="GLUTAMINYL-PEPTIDE CYCLOTRANSFERASE"/>
    <property type="match status" value="1"/>
</dbReference>
<protein>
    <recommendedName>
        <fullName evidence="3">glutaminyl-peptide cyclotransferase</fullName>
        <ecNumber evidence="3">2.3.2.5</ecNumber>
    </recommendedName>
</protein>
<keyword evidence="4" id="KW-0808">Transferase</keyword>
<dbReference type="RefSeq" id="XP_017864007.1">
    <property type="nucleotide sequence ID" value="XM_018008518.1"/>
</dbReference>
<keyword evidence="7" id="KW-1185">Reference proteome</keyword>
<reference evidence="8" key="3">
    <citation type="submission" date="2025-08" db="UniProtKB">
        <authorList>
            <consortium name="RefSeq"/>
        </authorList>
    </citation>
    <scope>IDENTIFICATION</scope>
    <source>
        <tissue evidence="8">Whole organism</tissue>
    </source>
</reference>
<evidence type="ECO:0000256" key="2">
    <source>
        <dbReference type="ARBA" id="ARBA00006014"/>
    </source>
</evidence>
<dbReference type="InterPro" id="IPR040234">
    <property type="entry name" value="QC/QCL"/>
</dbReference>
<evidence type="ECO:0000313" key="8">
    <source>
        <dbReference type="RefSeq" id="XP_017864007.1"/>
    </source>
</evidence>
<dbReference type="Proteomes" id="UP000694904">
    <property type="component" value="Chromosome 4"/>
</dbReference>
<comment type="similarity">
    <text evidence="2">Belongs to the glutaminyl-peptide cyclotransferase family.</text>
</comment>
<dbReference type="GeneID" id="108614406"/>
<evidence type="ECO:0000256" key="1">
    <source>
        <dbReference type="ARBA" id="ARBA00000001"/>
    </source>
</evidence>
<evidence type="ECO:0000259" key="6">
    <source>
        <dbReference type="Pfam" id="PF04389"/>
    </source>
</evidence>
<name>A0ABM1P9X1_DROAR</name>
<dbReference type="EC" id="2.3.2.5" evidence="3"/>
<keyword evidence="5" id="KW-0012">Acyltransferase</keyword>
<evidence type="ECO:0000313" key="7">
    <source>
        <dbReference type="Proteomes" id="UP000694904"/>
    </source>
</evidence>
<reference evidence="7" key="1">
    <citation type="journal article" date="1997" name="Nucleic Acids Res.">
        <title>tRNAscan-SE: a program for improved detection of transfer RNA genes in genomic sequence.</title>
        <authorList>
            <person name="Lowe T.M."/>
            <person name="Eddy S.R."/>
        </authorList>
    </citation>
    <scope>NUCLEOTIDE SEQUENCE [LARGE SCALE GENOMIC DNA]</scope>
</reference>
<evidence type="ECO:0000256" key="4">
    <source>
        <dbReference type="ARBA" id="ARBA00022679"/>
    </source>
</evidence>
<organism evidence="7 8">
    <name type="scientific">Drosophila arizonae</name>
    <name type="common">Fruit fly</name>
    <dbReference type="NCBI Taxonomy" id="7263"/>
    <lineage>
        <taxon>Eukaryota</taxon>
        <taxon>Metazoa</taxon>
        <taxon>Ecdysozoa</taxon>
        <taxon>Arthropoda</taxon>
        <taxon>Hexapoda</taxon>
        <taxon>Insecta</taxon>
        <taxon>Pterygota</taxon>
        <taxon>Neoptera</taxon>
        <taxon>Endopterygota</taxon>
        <taxon>Diptera</taxon>
        <taxon>Brachycera</taxon>
        <taxon>Muscomorpha</taxon>
        <taxon>Ephydroidea</taxon>
        <taxon>Drosophilidae</taxon>
        <taxon>Drosophila</taxon>
    </lineage>
</organism>
<feature type="domain" description="Peptidase M28" evidence="6">
    <location>
        <begin position="37"/>
        <end position="250"/>
    </location>
</feature>
<dbReference type="PANTHER" id="PTHR12283:SF6">
    <property type="entry name" value="GLUTAMINYL-PEPTIDE CYCLOTRANSFERASE-RELATED"/>
    <property type="match status" value="1"/>
</dbReference>
<evidence type="ECO:0000256" key="5">
    <source>
        <dbReference type="ARBA" id="ARBA00023315"/>
    </source>
</evidence>
<dbReference type="Pfam" id="PF04389">
    <property type="entry name" value="Peptidase_M28"/>
    <property type="match status" value="1"/>
</dbReference>